<name>A0A327KWG5_9BRAD</name>
<dbReference type="PANTHER" id="PTHR45663">
    <property type="entry name" value="GEO12009P1"/>
    <property type="match status" value="1"/>
</dbReference>
<dbReference type="SUPFAM" id="SSF52833">
    <property type="entry name" value="Thioredoxin-like"/>
    <property type="match status" value="1"/>
</dbReference>
<evidence type="ECO:0000256" key="6">
    <source>
        <dbReference type="ARBA" id="ARBA00023284"/>
    </source>
</evidence>
<dbReference type="CDD" id="cd02947">
    <property type="entry name" value="TRX_family"/>
    <property type="match status" value="1"/>
</dbReference>
<organism evidence="9 10">
    <name type="scientific">Rhodoplanes elegans</name>
    <dbReference type="NCBI Taxonomy" id="29408"/>
    <lineage>
        <taxon>Bacteria</taxon>
        <taxon>Pseudomonadati</taxon>
        <taxon>Pseudomonadota</taxon>
        <taxon>Alphaproteobacteria</taxon>
        <taxon>Hyphomicrobiales</taxon>
        <taxon>Nitrobacteraceae</taxon>
        <taxon>Rhodoplanes</taxon>
    </lineage>
</organism>
<dbReference type="PROSITE" id="PS00194">
    <property type="entry name" value="THIOREDOXIN_1"/>
    <property type="match status" value="1"/>
</dbReference>
<evidence type="ECO:0000313" key="9">
    <source>
        <dbReference type="EMBL" id="RAI42354.1"/>
    </source>
</evidence>
<keyword evidence="4" id="KW-0249">Electron transport</keyword>
<dbReference type="GO" id="GO:0046872">
    <property type="term" value="F:metal ion binding"/>
    <property type="evidence" value="ECO:0007669"/>
    <property type="project" value="UniProtKB-KW"/>
</dbReference>
<dbReference type="Gene3D" id="2.30.30.380">
    <property type="entry name" value="Zn-finger domain of Sec23/24"/>
    <property type="match status" value="1"/>
</dbReference>
<evidence type="ECO:0000256" key="5">
    <source>
        <dbReference type="ARBA" id="ARBA00023157"/>
    </source>
</evidence>
<evidence type="ECO:0000256" key="7">
    <source>
        <dbReference type="NCBIfam" id="TIGR01068"/>
    </source>
</evidence>
<accession>A0A327KWG5</accession>
<reference evidence="9 10" key="1">
    <citation type="submission" date="2017-07" db="EMBL/GenBank/DDBJ databases">
        <title>Draft Genome Sequences of Select Purple Nonsulfur Bacteria.</title>
        <authorList>
            <person name="Lasarre B."/>
            <person name="Mckinlay J.B."/>
        </authorList>
    </citation>
    <scope>NUCLEOTIDE SEQUENCE [LARGE SCALE GENOMIC DNA]</scope>
    <source>
        <strain evidence="9 10">DSM 11907</strain>
    </source>
</reference>
<dbReference type="GO" id="GO:0045454">
    <property type="term" value="P:cell redox homeostasis"/>
    <property type="evidence" value="ECO:0007669"/>
    <property type="project" value="TreeGrafter"/>
</dbReference>
<dbReference type="Pfam" id="PF00085">
    <property type="entry name" value="Thioredoxin"/>
    <property type="match status" value="1"/>
</dbReference>
<dbReference type="InterPro" id="IPR036249">
    <property type="entry name" value="Thioredoxin-like_sf"/>
</dbReference>
<feature type="domain" description="Thioredoxin" evidence="8">
    <location>
        <begin position="17"/>
        <end position="146"/>
    </location>
</feature>
<sequence>MSQHVTHIVCPHCDAVNRIPADKPSKEAKCGRCHRTLFDGHPAEVTNEQLEKHIKSNEIPVVVDFWAPWCGPCRMMAPAYERAAGQLEPNARLLKLNTENEPDAAQRYSISSIPTLIMFRNGQVIDRMSGAMDERRLHQWIMSHAH</sequence>
<proteinExistence type="inferred from homology"/>
<dbReference type="AlphaFoldDB" id="A0A327KWG5"/>
<dbReference type="GO" id="GO:0015035">
    <property type="term" value="F:protein-disulfide reductase activity"/>
    <property type="evidence" value="ECO:0007669"/>
    <property type="project" value="UniProtKB-UniRule"/>
</dbReference>
<evidence type="ECO:0000256" key="2">
    <source>
        <dbReference type="ARBA" id="ARBA00022448"/>
    </source>
</evidence>
<keyword evidence="10" id="KW-1185">Reference proteome</keyword>
<evidence type="ECO:0000259" key="8">
    <source>
        <dbReference type="PROSITE" id="PS51352"/>
    </source>
</evidence>
<dbReference type="Proteomes" id="UP000248863">
    <property type="component" value="Unassembled WGS sequence"/>
</dbReference>
<dbReference type="NCBIfam" id="TIGR01068">
    <property type="entry name" value="thioredoxin"/>
    <property type="match status" value="1"/>
</dbReference>
<dbReference type="InterPro" id="IPR017937">
    <property type="entry name" value="Thioredoxin_CS"/>
</dbReference>
<dbReference type="FunFam" id="3.40.30.10:FF:000001">
    <property type="entry name" value="Thioredoxin"/>
    <property type="match status" value="1"/>
</dbReference>
<dbReference type="RefSeq" id="WP_111355020.1">
    <property type="nucleotide sequence ID" value="NZ_NHSK01000156.1"/>
</dbReference>
<dbReference type="NCBIfam" id="NF008229">
    <property type="entry name" value="PRK10996.1"/>
    <property type="match status" value="1"/>
</dbReference>
<dbReference type="EMBL" id="NPEU01000001">
    <property type="protein sequence ID" value="RAI42354.1"/>
    <property type="molecule type" value="Genomic_DNA"/>
</dbReference>
<evidence type="ECO:0000313" key="10">
    <source>
        <dbReference type="Proteomes" id="UP000248863"/>
    </source>
</evidence>
<dbReference type="PANTHER" id="PTHR45663:SF11">
    <property type="entry name" value="GEO12009P1"/>
    <property type="match status" value="1"/>
</dbReference>
<protein>
    <recommendedName>
        <fullName evidence="7">Thioredoxin</fullName>
    </recommendedName>
</protein>
<dbReference type="InterPro" id="IPR005746">
    <property type="entry name" value="Thioredoxin"/>
</dbReference>
<keyword evidence="5" id="KW-1015">Disulfide bond</keyword>
<dbReference type="Pfam" id="PF21352">
    <property type="entry name" value="Zn_ribbon_Thio2"/>
    <property type="match status" value="1"/>
</dbReference>
<keyword evidence="6" id="KW-0676">Redox-active center</keyword>
<dbReference type="OrthoDB" id="9790390at2"/>
<keyword evidence="3" id="KW-0479">Metal-binding</keyword>
<gene>
    <name evidence="9" type="ORF">CH338_00165</name>
</gene>
<keyword evidence="2" id="KW-0813">Transport</keyword>
<comment type="similarity">
    <text evidence="1">Belongs to the thioredoxin family.</text>
</comment>
<dbReference type="PROSITE" id="PS51352">
    <property type="entry name" value="THIOREDOXIN_2"/>
    <property type="match status" value="1"/>
</dbReference>
<dbReference type="InterPro" id="IPR013766">
    <property type="entry name" value="Thioredoxin_domain"/>
</dbReference>
<comment type="caution">
    <text evidence="9">The sequence shown here is derived from an EMBL/GenBank/DDBJ whole genome shotgun (WGS) entry which is preliminary data.</text>
</comment>
<dbReference type="InterPro" id="IPR049299">
    <property type="entry name" value="Thio2_N"/>
</dbReference>
<evidence type="ECO:0000256" key="4">
    <source>
        <dbReference type="ARBA" id="ARBA00022982"/>
    </source>
</evidence>
<dbReference type="PRINTS" id="PR00421">
    <property type="entry name" value="THIOREDOXIN"/>
</dbReference>
<evidence type="ECO:0000256" key="3">
    <source>
        <dbReference type="ARBA" id="ARBA00022723"/>
    </source>
</evidence>
<evidence type="ECO:0000256" key="1">
    <source>
        <dbReference type="ARBA" id="ARBA00008987"/>
    </source>
</evidence>
<dbReference type="GO" id="GO:0005829">
    <property type="term" value="C:cytosol"/>
    <property type="evidence" value="ECO:0007669"/>
    <property type="project" value="TreeGrafter"/>
</dbReference>
<dbReference type="Gene3D" id="3.40.30.10">
    <property type="entry name" value="Glutaredoxin"/>
    <property type="match status" value="1"/>
</dbReference>